<dbReference type="InterPro" id="IPR053135">
    <property type="entry name" value="AKR2_Oxidoreductase"/>
</dbReference>
<keyword evidence="3" id="KW-1185">Reference proteome</keyword>
<dbReference type="GO" id="GO:0016491">
    <property type="term" value="F:oxidoreductase activity"/>
    <property type="evidence" value="ECO:0007669"/>
    <property type="project" value="UniProtKB-KW"/>
</dbReference>
<dbReference type="Proteomes" id="UP001597100">
    <property type="component" value="Unassembled WGS sequence"/>
</dbReference>
<dbReference type="PANTHER" id="PTHR43312">
    <property type="entry name" value="D-THREO-ALDOSE 1-DEHYDROGENASE"/>
    <property type="match status" value="1"/>
</dbReference>
<dbReference type="CDD" id="cd19086">
    <property type="entry name" value="AKR_AKR11C1"/>
    <property type="match status" value="1"/>
</dbReference>
<protein>
    <submittedName>
        <fullName evidence="2">Aldo/keto reductase</fullName>
        <ecNumber evidence="2">1.1.1.-</ecNumber>
    </submittedName>
</protein>
<dbReference type="PANTHER" id="PTHR43312:SF1">
    <property type="entry name" value="NADP-DEPENDENT OXIDOREDUCTASE DOMAIN-CONTAINING PROTEIN"/>
    <property type="match status" value="1"/>
</dbReference>
<dbReference type="EMBL" id="JBHTJP010000032">
    <property type="protein sequence ID" value="MFD0976034.1"/>
    <property type="molecule type" value="Genomic_DNA"/>
</dbReference>
<comment type="caution">
    <text evidence="2">The sequence shown here is derived from an EMBL/GenBank/DDBJ whole genome shotgun (WGS) entry which is preliminary data.</text>
</comment>
<name>A0ABW3ID99_9FLAO</name>
<organism evidence="2 3">
    <name type="scientific">Salinimicrobium gaetbulicola</name>
    <dbReference type="NCBI Taxonomy" id="999702"/>
    <lineage>
        <taxon>Bacteria</taxon>
        <taxon>Pseudomonadati</taxon>
        <taxon>Bacteroidota</taxon>
        <taxon>Flavobacteriia</taxon>
        <taxon>Flavobacteriales</taxon>
        <taxon>Flavobacteriaceae</taxon>
        <taxon>Salinimicrobium</taxon>
    </lineage>
</organism>
<proteinExistence type="predicted"/>
<reference evidence="3" key="1">
    <citation type="journal article" date="2019" name="Int. J. Syst. Evol. Microbiol.">
        <title>The Global Catalogue of Microorganisms (GCM) 10K type strain sequencing project: providing services to taxonomists for standard genome sequencing and annotation.</title>
        <authorList>
            <consortium name="The Broad Institute Genomics Platform"/>
            <consortium name="The Broad Institute Genome Sequencing Center for Infectious Disease"/>
            <person name="Wu L."/>
            <person name="Ma J."/>
        </authorList>
    </citation>
    <scope>NUCLEOTIDE SEQUENCE [LARGE SCALE GENOMIC DNA]</scope>
    <source>
        <strain evidence="3">CCUG 60898</strain>
    </source>
</reference>
<dbReference type="EC" id="1.1.1.-" evidence="2"/>
<sequence>MKYNKYISNAVPVSEIGLGAWQLGVNSGWQSMSEKDAMKLVERSLEYGINFFDTAPNYGLGTGEERLGKALKNVDRNTIVINTKFGHTDSGITNYHSNYIRESLEGSLKRLQVDYVDSLIIHNPPAQYLDGNKNDHYEILERLIEEGKIKAYGASLDTSEEMKLLMNTTNAQVIEAFFNILHQDTSQAFSMAKEKEVGIIAKIPLDSGWLSGKYTAESTFQDIRSRWSRQDIQTRATLVNRIKEITNSENNLAQTALAFCLAFDAVATVIPGNVNTAQLKSNLESINNPISEELVQELEEFYRDEVKDLNLPW</sequence>
<dbReference type="InterPro" id="IPR036812">
    <property type="entry name" value="NAD(P)_OxRdtase_dom_sf"/>
</dbReference>
<evidence type="ECO:0000313" key="2">
    <source>
        <dbReference type="EMBL" id="MFD0976034.1"/>
    </source>
</evidence>
<evidence type="ECO:0000259" key="1">
    <source>
        <dbReference type="Pfam" id="PF00248"/>
    </source>
</evidence>
<dbReference type="SUPFAM" id="SSF51430">
    <property type="entry name" value="NAD(P)-linked oxidoreductase"/>
    <property type="match status" value="1"/>
</dbReference>
<feature type="domain" description="NADP-dependent oxidoreductase" evidence="1">
    <location>
        <begin position="15"/>
        <end position="302"/>
    </location>
</feature>
<accession>A0ABW3ID99</accession>
<keyword evidence="2" id="KW-0560">Oxidoreductase</keyword>
<dbReference type="RefSeq" id="WP_380737067.1">
    <property type="nucleotide sequence ID" value="NZ_JBHTJP010000032.1"/>
</dbReference>
<dbReference type="InterPro" id="IPR023210">
    <property type="entry name" value="NADP_OxRdtase_dom"/>
</dbReference>
<dbReference type="Gene3D" id="3.20.20.100">
    <property type="entry name" value="NADP-dependent oxidoreductase domain"/>
    <property type="match status" value="1"/>
</dbReference>
<evidence type="ECO:0000313" key="3">
    <source>
        <dbReference type="Proteomes" id="UP001597100"/>
    </source>
</evidence>
<gene>
    <name evidence="2" type="ORF">ACFQ1G_04440</name>
</gene>
<dbReference type="Pfam" id="PF00248">
    <property type="entry name" value="Aldo_ket_red"/>
    <property type="match status" value="1"/>
</dbReference>